<organism evidence="2 3">
    <name type="scientific">Brassica carinata</name>
    <name type="common">Ethiopian mustard</name>
    <name type="synonym">Abyssinian cabbage</name>
    <dbReference type="NCBI Taxonomy" id="52824"/>
    <lineage>
        <taxon>Eukaryota</taxon>
        <taxon>Viridiplantae</taxon>
        <taxon>Streptophyta</taxon>
        <taxon>Embryophyta</taxon>
        <taxon>Tracheophyta</taxon>
        <taxon>Spermatophyta</taxon>
        <taxon>Magnoliopsida</taxon>
        <taxon>eudicotyledons</taxon>
        <taxon>Gunneridae</taxon>
        <taxon>Pentapetalae</taxon>
        <taxon>rosids</taxon>
        <taxon>malvids</taxon>
        <taxon>Brassicales</taxon>
        <taxon>Brassicaceae</taxon>
        <taxon>Brassiceae</taxon>
        <taxon>Brassica</taxon>
    </lineage>
</organism>
<comment type="caution">
    <text evidence="2">The sequence shown here is derived from an EMBL/GenBank/DDBJ whole genome shotgun (WGS) entry which is preliminary data.</text>
</comment>
<feature type="compositionally biased region" description="Basic residues" evidence="1">
    <location>
        <begin position="88"/>
        <end position="97"/>
    </location>
</feature>
<evidence type="ECO:0000313" key="2">
    <source>
        <dbReference type="EMBL" id="KAG2322997.1"/>
    </source>
</evidence>
<evidence type="ECO:0000256" key="1">
    <source>
        <dbReference type="SAM" id="MobiDB-lite"/>
    </source>
</evidence>
<reference evidence="2 3" key="1">
    <citation type="submission" date="2020-02" db="EMBL/GenBank/DDBJ databases">
        <authorList>
            <person name="Ma Q."/>
            <person name="Huang Y."/>
            <person name="Song X."/>
            <person name="Pei D."/>
        </authorList>
    </citation>
    <scope>NUCLEOTIDE SEQUENCE [LARGE SCALE GENOMIC DNA]</scope>
    <source>
        <strain evidence="2">Sxm20200214</strain>
        <tissue evidence="2">Leaf</tissue>
    </source>
</reference>
<accession>A0A8X7W4P1</accession>
<evidence type="ECO:0000313" key="3">
    <source>
        <dbReference type="Proteomes" id="UP000886595"/>
    </source>
</evidence>
<keyword evidence="3" id="KW-1185">Reference proteome</keyword>
<sequence length="97" mass="11157">MSPAITFATSPNRGVQDQPSSVTRVLRNMLSLNLCISLWRVAAQSPRKNMPSTAPAHEKNQHRRRQTSEPIVLERRQPPSTDETPRQRLLKKRLRFS</sequence>
<dbReference type="AlphaFoldDB" id="A0A8X7W4P1"/>
<feature type="region of interest" description="Disordered" evidence="1">
    <location>
        <begin position="1"/>
        <end position="20"/>
    </location>
</feature>
<proteinExistence type="predicted"/>
<protein>
    <submittedName>
        <fullName evidence="2">Uncharacterized protein</fullName>
    </submittedName>
</protein>
<dbReference type="OrthoDB" id="10544045at2759"/>
<feature type="region of interest" description="Disordered" evidence="1">
    <location>
        <begin position="44"/>
        <end position="97"/>
    </location>
</feature>
<name>A0A8X7W4P1_BRACI</name>
<feature type="compositionally biased region" description="Polar residues" evidence="1">
    <location>
        <begin position="7"/>
        <end position="20"/>
    </location>
</feature>
<dbReference type="Proteomes" id="UP000886595">
    <property type="component" value="Unassembled WGS sequence"/>
</dbReference>
<gene>
    <name evidence="2" type="ORF">Bca52824_016210</name>
</gene>
<dbReference type="EMBL" id="JAAMPC010000003">
    <property type="protein sequence ID" value="KAG2322997.1"/>
    <property type="molecule type" value="Genomic_DNA"/>
</dbReference>